<evidence type="ECO:0000256" key="1">
    <source>
        <dbReference type="ARBA" id="ARBA00023002"/>
    </source>
</evidence>
<gene>
    <name evidence="3" type="ORF">SAMN05444320_102705</name>
</gene>
<organism evidence="3 4">
    <name type="scientific">Streptoalloteichus hindustanus</name>
    <dbReference type="NCBI Taxonomy" id="2017"/>
    <lineage>
        <taxon>Bacteria</taxon>
        <taxon>Bacillati</taxon>
        <taxon>Actinomycetota</taxon>
        <taxon>Actinomycetes</taxon>
        <taxon>Pseudonocardiales</taxon>
        <taxon>Pseudonocardiaceae</taxon>
        <taxon>Streptoalloteichus</taxon>
    </lineage>
</organism>
<sequence>MSEWTEDHLPDQRGRVAVVTGANTGIGFATARALAARGAHVVLACRDLDRARTAVDRIAQSAPEARLDVVRLDLASLASVRAAAEEIRERLPRIDLLVNNAGITGLRGRTGDGFEVQFGVNHLGHFALTGLVLDRLLPVPGSRVVTVSSIAHRYGRIDDVDDLRPARDTDTGARPENSVFTYARSKLANLMFTYELQRRLSAAGAPTTALAAHPGGASTEIFRNSPGWFRAPNLLIAKLLGRSPEMGALPTLRAAADPEARGGEYYGPGGLFEVQGYPRRVASSPRSRDADNQRRLWEASERLTEVIYPF</sequence>
<keyword evidence="1" id="KW-0560">Oxidoreductase</keyword>
<dbReference type="OrthoDB" id="4577644at2"/>
<accession>A0A1M4ZE74</accession>
<dbReference type="SUPFAM" id="SSF51735">
    <property type="entry name" value="NAD(P)-binding Rossmann-fold domains"/>
    <property type="match status" value="1"/>
</dbReference>
<dbReference type="PRINTS" id="PR00080">
    <property type="entry name" value="SDRFAMILY"/>
</dbReference>
<dbReference type="Pfam" id="PF00106">
    <property type="entry name" value="adh_short"/>
    <property type="match status" value="1"/>
</dbReference>
<evidence type="ECO:0000313" key="4">
    <source>
        <dbReference type="Proteomes" id="UP000184501"/>
    </source>
</evidence>
<dbReference type="PRINTS" id="PR00081">
    <property type="entry name" value="GDHRDH"/>
</dbReference>
<dbReference type="PANTHER" id="PTHR43157:SF31">
    <property type="entry name" value="PHOSPHATIDYLINOSITOL-GLYCAN BIOSYNTHESIS CLASS F PROTEIN"/>
    <property type="match status" value="1"/>
</dbReference>
<dbReference type="Proteomes" id="UP000184501">
    <property type="component" value="Unassembled WGS sequence"/>
</dbReference>
<dbReference type="NCBIfam" id="NF004846">
    <property type="entry name" value="PRK06197.1"/>
    <property type="match status" value="1"/>
</dbReference>
<dbReference type="PANTHER" id="PTHR43157">
    <property type="entry name" value="PHOSPHATIDYLINOSITOL-GLYCAN BIOSYNTHESIS CLASS F PROTEIN-RELATED"/>
    <property type="match status" value="1"/>
</dbReference>
<dbReference type="EMBL" id="FQVN01000002">
    <property type="protein sequence ID" value="SHF16301.1"/>
    <property type="molecule type" value="Genomic_DNA"/>
</dbReference>
<dbReference type="AlphaFoldDB" id="A0A1M4ZE74"/>
<dbReference type="RefSeq" id="WP_073481050.1">
    <property type="nucleotide sequence ID" value="NZ_FQVN01000002.1"/>
</dbReference>
<dbReference type="InterPro" id="IPR036291">
    <property type="entry name" value="NAD(P)-bd_dom_sf"/>
</dbReference>
<dbReference type="Gene3D" id="3.40.50.720">
    <property type="entry name" value="NAD(P)-binding Rossmann-like Domain"/>
    <property type="match status" value="1"/>
</dbReference>
<name>A0A1M4ZE74_STRHI</name>
<evidence type="ECO:0000313" key="3">
    <source>
        <dbReference type="EMBL" id="SHF16301.1"/>
    </source>
</evidence>
<protein>
    <submittedName>
        <fullName evidence="3">NAD(P)-dependent dehydrogenase, short-chain alcohol dehydrogenase family</fullName>
    </submittedName>
</protein>
<dbReference type="STRING" id="2017.SAMN05444320_102705"/>
<dbReference type="InterPro" id="IPR002347">
    <property type="entry name" value="SDR_fam"/>
</dbReference>
<proteinExistence type="inferred from homology"/>
<keyword evidence="4" id="KW-1185">Reference proteome</keyword>
<dbReference type="GO" id="GO:0016491">
    <property type="term" value="F:oxidoreductase activity"/>
    <property type="evidence" value="ECO:0007669"/>
    <property type="project" value="UniProtKB-KW"/>
</dbReference>
<evidence type="ECO:0000256" key="2">
    <source>
        <dbReference type="RuleBase" id="RU000363"/>
    </source>
</evidence>
<comment type="similarity">
    <text evidence="2">Belongs to the short-chain dehydrogenases/reductases (SDR) family.</text>
</comment>
<reference evidence="3 4" key="1">
    <citation type="submission" date="2016-11" db="EMBL/GenBank/DDBJ databases">
        <authorList>
            <person name="Jaros S."/>
            <person name="Januszkiewicz K."/>
            <person name="Wedrychowicz H."/>
        </authorList>
    </citation>
    <scope>NUCLEOTIDE SEQUENCE [LARGE SCALE GENOMIC DNA]</scope>
    <source>
        <strain evidence="3 4">DSM 44523</strain>
    </source>
</reference>
<dbReference type="CDD" id="cd05327">
    <property type="entry name" value="retinol-DH_like_SDR_c_like"/>
    <property type="match status" value="1"/>
</dbReference>